<dbReference type="Proteomes" id="UP000886887">
    <property type="component" value="Unassembled WGS sequence"/>
</dbReference>
<dbReference type="GO" id="GO:0006302">
    <property type="term" value="P:double-strand break repair"/>
    <property type="evidence" value="ECO:0007669"/>
    <property type="project" value="InterPro"/>
</dbReference>
<reference evidence="7" key="2">
    <citation type="journal article" date="2021" name="PeerJ">
        <title>Extensive microbial diversity within the chicken gut microbiome revealed by metagenomics and culture.</title>
        <authorList>
            <person name="Gilroy R."/>
            <person name="Ravi A."/>
            <person name="Getino M."/>
            <person name="Pursley I."/>
            <person name="Horton D.L."/>
            <person name="Alikhan N.F."/>
            <person name="Baker D."/>
            <person name="Gharbi K."/>
            <person name="Hall N."/>
            <person name="Watson M."/>
            <person name="Adriaenssens E.M."/>
            <person name="Foster-Nyarko E."/>
            <person name="Jarju S."/>
            <person name="Secka A."/>
            <person name="Antonio M."/>
            <person name="Oren A."/>
            <person name="Chaudhuri R.R."/>
            <person name="La Ragione R."/>
            <person name="Hildebrand F."/>
            <person name="Pallen M.J."/>
        </authorList>
    </citation>
    <scope>NUCLEOTIDE SEQUENCE</scope>
    <source>
        <strain evidence="7">ChiSxjej2B14-6234</strain>
    </source>
</reference>
<dbReference type="PANTHER" id="PTHR32114">
    <property type="entry name" value="ABC TRANSPORTER ABCH.3"/>
    <property type="match status" value="1"/>
</dbReference>
<dbReference type="SUPFAM" id="SSF52540">
    <property type="entry name" value="P-loop containing nucleoside triphosphate hydrolases"/>
    <property type="match status" value="1"/>
</dbReference>
<proteinExistence type="inferred from homology"/>
<dbReference type="InterPro" id="IPR025662">
    <property type="entry name" value="Sigma_54_int_dom_ATP-bd_1"/>
</dbReference>
<feature type="compositionally biased region" description="Low complexity" evidence="5">
    <location>
        <begin position="460"/>
        <end position="470"/>
    </location>
</feature>
<feature type="coiled-coil region" evidence="4">
    <location>
        <begin position="228"/>
        <end position="344"/>
    </location>
</feature>
<evidence type="ECO:0000313" key="8">
    <source>
        <dbReference type="Proteomes" id="UP000886887"/>
    </source>
</evidence>
<gene>
    <name evidence="7" type="ORF">IAB73_09705</name>
</gene>
<feature type="region of interest" description="Disordered" evidence="5">
    <location>
        <begin position="439"/>
        <end position="485"/>
    </location>
</feature>
<dbReference type="InterPro" id="IPR038729">
    <property type="entry name" value="Rad50/SbcC_AAA"/>
</dbReference>
<evidence type="ECO:0000256" key="4">
    <source>
        <dbReference type="SAM" id="Coils"/>
    </source>
</evidence>
<dbReference type="InterPro" id="IPR027417">
    <property type="entry name" value="P-loop_NTPase"/>
</dbReference>
<reference evidence="7" key="1">
    <citation type="submission" date="2020-10" db="EMBL/GenBank/DDBJ databases">
        <authorList>
            <person name="Gilroy R."/>
        </authorList>
    </citation>
    <scope>NUCLEOTIDE SEQUENCE</scope>
    <source>
        <strain evidence="7">ChiSxjej2B14-6234</strain>
    </source>
</reference>
<dbReference type="Pfam" id="PF13558">
    <property type="entry name" value="SbcC_Walker_B"/>
    <property type="match status" value="1"/>
</dbReference>
<dbReference type="GO" id="GO:0016887">
    <property type="term" value="F:ATP hydrolysis activity"/>
    <property type="evidence" value="ECO:0007669"/>
    <property type="project" value="InterPro"/>
</dbReference>
<evidence type="ECO:0000256" key="3">
    <source>
        <dbReference type="ARBA" id="ARBA00013368"/>
    </source>
</evidence>
<sequence>MKPITLKLCAFGPFAGETAVHFDALGHAGLFLITGDTGAGKTTLFDAIVFALYGETSGSRRRTDGLRSDFASPDVTTYVELTFSHRGALYTVWRNPGGYERRSRRGDGVVLEKPDAWLRCPDGRQIDGAKAVTARTSELLGMDERQMKQICMIAQGEFLNLLLAKDEERRKVLRRVFDTDFYRRVQDALKRRTGELRDQVKRLESGVEETLRDMDREACTVHDAPDAIEALQAMRRADAQRKRQLEKAQQDAHQEVQRLSEALAHAREDNRLLDALDQARACVADLERQADVMDALKMKLARANQAAQIEEGVQKAWLHADAERAELKRRAGALAEDAQREQARRAELKQVFDEAAGREDEAAKLLAEAQRIESLLPRYEQAERAQARALDAQSELDVLKGRREEHEMKIQENDRRLKELREQRDAGVQAGREVVRLSAAKQSNEERRKDMEHLAQTTSEGKQAQQAWQKAKQEGEQSAKALSQAHGRVKELEDAFYLAQAGLLAEHLEEGQPCPVCGSTRHPRKAVLAPGTVTQAQLDDARRQREDAQAEHTKRQRAESTAGERVRNLRDQARQAFMRLFPGEDAPDGMDAAVRAGMRALDEQIRCDVELLRTQSELERRGKEADQNIRRIEQEQTDLRSELERFGVRWQEVNASLAAAQAQEQSLRAELSYATRIDAEQGAKSLRAQRDAMIEAQDHAKRALEEQDQACVALQTRREENAQALENAELKASAARFYFLAALEEKGFRDEADFDSAHMDEDARREADACVGRYADERRSRTDEVTTLQSQAQGKARADETALQQARDAAQTAAGEIQTRLMDLTGEISRRSAWLDRLTRDYGAWTRAQEAYALANELSATAAGETNGPGGQRLSFEQYVQIYYFNQVIEAANARLSGMSGGRYRLLRREKTADGRTNDALALNVLDHYTGKERDASSLSGGESFLASLSLALGLSDVIQRLTGGVQVETLFIDEGFGSLDEESLEQAMAVLEGLTTGDSLVGIISHVAALKERIGRKIVVTKDPSGSAVRVVCD</sequence>
<dbReference type="EMBL" id="DVFJ01000036">
    <property type="protein sequence ID" value="HIQ72465.1"/>
    <property type="molecule type" value="Genomic_DNA"/>
</dbReference>
<dbReference type="PANTHER" id="PTHR32114:SF2">
    <property type="entry name" value="ABC TRANSPORTER ABCH.3"/>
    <property type="match status" value="1"/>
</dbReference>
<feature type="coiled-coil region" evidence="4">
    <location>
        <begin position="615"/>
        <end position="642"/>
    </location>
</feature>
<comment type="caution">
    <text evidence="7">The sequence shown here is derived from an EMBL/GenBank/DDBJ whole genome shotgun (WGS) entry which is preliminary data.</text>
</comment>
<feature type="compositionally biased region" description="Basic and acidic residues" evidence="5">
    <location>
        <begin position="443"/>
        <end position="453"/>
    </location>
</feature>
<name>A0A9D0ZD88_9FIRM</name>
<evidence type="ECO:0000256" key="2">
    <source>
        <dbReference type="ARBA" id="ARBA00011322"/>
    </source>
</evidence>
<protein>
    <recommendedName>
        <fullName evidence="3">Nuclease SbcCD subunit C</fullName>
    </recommendedName>
</protein>
<keyword evidence="4" id="KW-0175">Coiled coil</keyword>
<feature type="coiled-coil region" evidence="4">
    <location>
        <begin position="382"/>
        <end position="423"/>
    </location>
</feature>
<accession>A0A9D0ZD88</accession>
<evidence type="ECO:0000256" key="5">
    <source>
        <dbReference type="SAM" id="MobiDB-lite"/>
    </source>
</evidence>
<evidence type="ECO:0000313" key="7">
    <source>
        <dbReference type="EMBL" id="HIQ72465.1"/>
    </source>
</evidence>
<dbReference type="Pfam" id="PF13476">
    <property type="entry name" value="AAA_23"/>
    <property type="match status" value="1"/>
</dbReference>
<evidence type="ECO:0000259" key="6">
    <source>
        <dbReference type="Pfam" id="PF13476"/>
    </source>
</evidence>
<feature type="region of interest" description="Disordered" evidence="5">
    <location>
        <begin position="529"/>
        <end position="565"/>
    </location>
</feature>
<feature type="compositionally biased region" description="Basic and acidic residues" evidence="5">
    <location>
        <begin position="539"/>
        <end position="565"/>
    </location>
</feature>
<evidence type="ECO:0000256" key="1">
    <source>
        <dbReference type="ARBA" id="ARBA00006930"/>
    </source>
</evidence>
<dbReference type="Gene3D" id="3.40.50.300">
    <property type="entry name" value="P-loop containing nucleotide triphosphate hydrolases"/>
    <property type="match status" value="2"/>
</dbReference>
<feature type="domain" description="Rad50/SbcC-type AAA" evidence="6">
    <location>
        <begin position="6"/>
        <end position="253"/>
    </location>
</feature>
<dbReference type="AlphaFoldDB" id="A0A9D0ZD88"/>
<organism evidence="7 8">
    <name type="scientific">Candidatus Onthenecus intestinigallinarum</name>
    <dbReference type="NCBI Taxonomy" id="2840875"/>
    <lineage>
        <taxon>Bacteria</taxon>
        <taxon>Bacillati</taxon>
        <taxon>Bacillota</taxon>
        <taxon>Clostridia</taxon>
        <taxon>Eubacteriales</taxon>
        <taxon>Candidatus Onthenecus</taxon>
    </lineage>
</organism>
<dbReference type="PROSITE" id="PS00675">
    <property type="entry name" value="SIGMA54_INTERACT_1"/>
    <property type="match status" value="1"/>
</dbReference>
<comment type="subunit">
    <text evidence="2">Heterodimer of SbcC and SbcD.</text>
</comment>
<comment type="similarity">
    <text evidence="1">Belongs to the SMC family. SbcC subfamily.</text>
</comment>